<dbReference type="Gene3D" id="3.40.50.300">
    <property type="entry name" value="P-loop containing nucleotide triphosphate hydrolases"/>
    <property type="match status" value="1"/>
</dbReference>
<dbReference type="EMBL" id="OBEN01000001">
    <property type="protein sequence ID" value="SNZ10771.1"/>
    <property type="molecule type" value="Genomic_DNA"/>
</dbReference>
<name>A0A285NSV8_9AQUI</name>
<gene>
    <name evidence="1" type="ORF">SAMN06265353_0045</name>
</gene>
<keyword evidence="2" id="KW-1185">Reference proteome</keyword>
<dbReference type="InterPro" id="IPR050238">
    <property type="entry name" value="DNA_Rep/Repair_Clamp_Loader"/>
</dbReference>
<organism evidence="1 2">
    <name type="scientific">Hydrogenobacter hydrogenophilus</name>
    <dbReference type="NCBI Taxonomy" id="35835"/>
    <lineage>
        <taxon>Bacteria</taxon>
        <taxon>Pseudomonadati</taxon>
        <taxon>Aquificota</taxon>
        <taxon>Aquificia</taxon>
        <taxon>Aquificales</taxon>
        <taxon>Aquificaceae</taxon>
        <taxon>Hydrogenobacter</taxon>
    </lineage>
</organism>
<dbReference type="SUPFAM" id="SSF52540">
    <property type="entry name" value="P-loop containing nucleoside triphosphate hydrolases"/>
    <property type="match status" value="1"/>
</dbReference>
<dbReference type="OrthoDB" id="9810148at2"/>
<dbReference type="Proteomes" id="UP000218627">
    <property type="component" value="Unassembled WGS sequence"/>
</dbReference>
<dbReference type="RefSeq" id="WP_096599891.1">
    <property type="nucleotide sequence ID" value="NZ_OBEN01000001.1"/>
</dbReference>
<protein>
    <submittedName>
        <fullName evidence="1">DNA polymerase-3 subunit delta</fullName>
    </submittedName>
</protein>
<reference evidence="2" key="1">
    <citation type="submission" date="2017-09" db="EMBL/GenBank/DDBJ databases">
        <authorList>
            <person name="Varghese N."/>
            <person name="Submissions S."/>
        </authorList>
    </citation>
    <scope>NUCLEOTIDE SEQUENCE [LARGE SCALE GENOMIC DNA]</scope>
    <source>
        <strain evidence="2">DSM 2913</strain>
    </source>
</reference>
<evidence type="ECO:0000313" key="1">
    <source>
        <dbReference type="EMBL" id="SNZ10771.1"/>
    </source>
</evidence>
<accession>A0A285NSV8</accession>
<dbReference type="GO" id="GO:0006261">
    <property type="term" value="P:DNA-templated DNA replication"/>
    <property type="evidence" value="ECO:0007669"/>
    <property type="project" value="TreeGrafter"/>
</dbReference>
<sequence length="312" mass="36395">MHERVSTFLERMYRLKRVPQALLFYGKEGIGKKTMAFDFSKALLCIKGTFPACNTCPSCHYMNQFNQMPVEQLRVYSDKETGKKVFLYLQGEHPDFIYLQPEKDEIKIDQVRGVRDFLNLKPALSQKKVVLIAPAESMNPYSQNALLKTLEEPPQDTHFILVANNLNNLLSTVRSRCYLIEFKELSKEDIKKITGIKDEEILELCEGSITKANQLLQKTHIIKLARVALFGSPLELYNVSTQVEKMEYEDQKLFLQLLEIMLHKKLLQDKEKWEFYEPIIDRIAFVLDNLKRGIRLSLFLFYLNTSLTEVKK</sequence>
<dbReference type="AlphaFoldDB" id="A0A285NSV8"/>
<dbReference type="PANTHER" id="PTHR11669">
    <property type="entry name" value="REPLICATION FACTOR C / DNA POLYMERASE III GAMMA-TAU SUBUNIT"/>
    <property type="match status" value="1"/>
</dbReference>
<dbReference type="Pfam" id="PF13177">
    <property type="entry name" value="DNA_pol3_delta2"/>
    <property type="match status" value="2"/>
</dbReference>
<evidence type="ECO:0000313" key="2">
    <source>
        <dbReference type="Proteomes" id="UP000218627"/>
    </source>
</evidence>
<dbReference type="PANTHER" id="PTHR11669:SF8">
    <property type="entry name" value="DNA POLYMERASE III SUBUNIT DELTA"/>
    <property type="match status" value="1"/>
</dbReference>
<proteinExistence type="predicted"/>
<dbReference type="InterPro" id="IPR027417">
    <property type="entry name" value="P-loop_NTPase"/>
</dbReference>